<proteinExistence type="predicted"/>
<dbReference type="InterPro" id="IPR035069">
    <property type="entry name" value="TTHA1013/TTHA0281-like"/>
</dbReference>
<gene>
    <name evidence="2" type="ORF">JF888_08880</name>
</gene>
<dbReference type="Proteomes" id="UP000620075">
    <property type="component" value="Unassembled WGS sequence"/>
</dbReference>
<reference evidence="2 3" key="1">
    <citation type="submission" date="2020-10" db="EMBL/GenBank/DDBJ databases">
        <title>Ca. Dormibacterota MAGs.</title>
        <authorList>
            <person name="Montgomery K."/>
        </authorList>
    </citation>
    <scope>NUCLEOTIDE SEQUENCE [LARGE SCALE GENOMIC DNA]</scope>
    <source>
        <strain evidence="2">SC8811_S16_3</strain>
    </source>
</reference>
<dbReference type="SUPFAM" id="SSF143100">
    <property type="entry name" value="TTHA1013/TTHA0281-like"/>
    <property type="match status" value="1"/>
</dbReference>
<sequence length="117" mass="13529">MPELKRPDEAFKNLQDRVGPSPKREEHNEPRERVMTLVPQAIPIEYWQEEDGSWAAHSPILGVTAAGDTDAELFAEMAEQVDDFWQVLNERYLTLGDELRNLLQLRHLGLKFDRKSS</sequence>
<feature type="region of interest" description="Disordered" evidence="1">
    <location>
        <begin position="1"/>
        <end position="32"/>
    </location>
</feature>
<evidence type="ECO:0000313" key="3">
    <source>
        <dbReference type="Proteomes" id="UP000620075"/>
    </source>
</evidence>
<name>A0A934KJP2_9BACT</name>
<feature type="compositionally biased region" description="Basic and acidic residues" evidence="1">
    <location>
        <begin position="1"/>
        <end position="15"/>
    </location>
</feature>
<evidence type="ECO:0000256" key="1">
    <source>
        <dbReference type="SAM" id="MobiDB-lite"/>
    </source>
</evidence>
<dbReference type="AlphaFoldDB" id="A0A934KJP2"/>
<dbReference type="RefSeq" id="WP_338179053.1">
    <property type="nucleotide sequence ID" value="NZ_JAEKNQ010000035.1"/>
</dbReference>
<protein>
    <submittedName>
        <fullName evidence="2">Uncharacterized protein</fullName>
    </submittedName>
</protein>
<accession>A0A934KJP2</accession>
<organism evidence="2 3">
    <name type="scientific">Candidatus Dormiibacter inghamiae</name>
    <dbReference type="NCBI Taxonomy" id="3127013"/>
    <lineage>
        <taxon>Bacteria</taxon>
        <taxon>Bacillati</taxon>
        <taxon>Candidatus Dormiibacterota</taxon>
        <taxon>Candidatus Dormibacteria</taxon>
        <taxon>Candidatus Dormibacterales</taxon>
        <taxon>Candidatus Dormibacteraceae</taxon>
        <taxon>Candidatus Dormiibacter</taxon>
    </lineage>
</organism>
<dbReference type="EMBL" id="JAEKNQ010000035">
    <property type="protein sequence ID" value="MBJ7603285.1"/>
    <property type="molecule type" value="Genomic_DNA"/>
</dbReference>
<feature type="compositionally biased region" description="Basic and acidic residues" evidence="1">
    <location>
        <begin position="22"/>
        <end position="32"/>
    </location>
</feature>
<evidence type="ECO:0000313" key="2">
    <source>
        <dbReference type="EMBL" id="MBJ7603285.1"/>
    </source>
</evidence>
<comment type="caution">
    <text evidence="2">The sequence shown here is derived from an EMBL/GenBank/DDBJ whole genome shotgun (WGS) entry which is preliminary data.</text>
</comment>